<gene>
    <name evidence="1" type="ORF">ILYODFUR_030707</name>
</gene>
<proteinExistence type="predicted"/>
<organism evidence="1 2">
    <name type="scientific">Ilyodon furcidens</name>
    <name type="common">goldbreast splitfin</name>
    <dbReference type="NCBI Taxonomy" id="33524"/>
    <lineage>
        <taxon>Eukaryota</taxon>
        <taxon>Metazoa</taxon>
        <taxon>Chordata</taxon>
        <taxon>Craniata</taxon>
        <taxon>Vertebrata</taxon>
        <taxon>Euteleostomi</taxon>
        <taxon>Actinopterygii</taxon>
        <taxon>Neopterygii</taxon>
        <taxon>Teleostei</taxon>
        <taxon>Neoteleostei</taxon>
        <taxon>Acanthomorphata</taxon>
        <taxon>Ovalentaria</taxon>
        <taxon>Atherinomorphae</taxon>
        <taxon>Cyprinodontiformes</taxon>
        <taxon>Goodeidae</taxon>
        <taxon>Ilyodon</taxon>
    </lineage>
</organism>
<dbReference type="Proteomes" id="UP001482620">
    <property type="component" value="Unassembled WGS sequence"/>
</dbReference>
<name>A0ABV0UDZ5_9TELE</name>
<sequence>MIVSKCWISKQNLEVEAEFDVSQIYKIINVTSHLFFFLLHFKHKVLVALHFFFKIQVHPFCFLCAYIKATMLTLSELHKLWLTNEFISSSIKHISLQSAFISFKDRAFFSDCFQQKSV</sequence>
<accession>A0ABV0UDZ5</accession>
<evidence type="ECO:0000313" key="1">
    <source>
        <dbReference type="EMBL" id="MEQ2241957.1"/>
    </source>
</evidence>
<comment type="caution">
    <text evidence="1">The sequence shown here is derived from an EMBL/GenBank/DDBJ whole genome shotgun (WGS) entry which is preliminary data.</text>
</comment>
<evidence type="ECO:0000313" key="2">
    <source>
        <dbReference type="Proteomes" id="UP001482620"/>
    </source>
</evidence>
<protein>
    <submittedName>
        <fullName evidence="1">Uncharacterized protein</fullName>
    </submittedName>
</protein>
<reference evidence="1 2" key="1">
    <citation type="submission" date="2021-06" db="EMBL/GenBank/DDBJ databases">
        <authorList>
            <person name="Palmer J.M."/>
        </authorList>
    </citation>
    <scope>NUCLEOTIDE SEQUENCE [LARGE SCALE GENOMIC DNA]</scope>
    <source>
        <strain evidence="2">if_2019</strain>
        <tissue evidence="1">Muscle</tissue>
    </source>
</reference>
<keyword evidence="2" id="KW-1185">Reference proteome</keyword>
<dbReference type="EMBL" id="JAHRIQ010062544">
    <property type="protein sequence ID" value="MEQ2241957.1"/>
    <property type="molecule type" value="Genomic_DNA"/>
</dbReference>